<dbReference type="InterPro" id="IPR011051">
    <property type="entry name" value="RmlC_Cupin_sf"/>
</dbReference>
<dbReference type="InterPro" id="IPR008579">
    <property type="entry name" value="UGlyAH_Cupin_dom"/>
</dbReference>
<dbReference type="InterPro" id="IPR014710">
    <property type="entry name" value="RmlC-like_jellyroll"/>
</dbReference>
<sequence length="244" mass="26787">MSNLQQATTRSFVDLKKFAVETQSAKAVRAGLDCPFLSNRRILELPPGPVSVGAIALDAGCGAMPAHPADEFIIVSEGTLELKQGGLVLTLGPGNSAVLRRGAEYSWTASGPVSIIFMRYEKGQHVDGNIVPIKSRPELELSSAPSADLLLTPAPICRNFTDYRSTDGEFSCGTWDSTPYHRSAMFYRHYELMYLLEGSVTFVDEADRTGTFKQGDIFLVEQGARCSWESREHVTKVYAIYRPA</sequence>
<dbReference type="SUPFAM" id="SSF51182">
    <property type="entry name" value="RmlC-like cupins"/>
    <property type="match status" value="2"/>
</dbReference>
<dbReference type="EMBL" id="CATWAF010000013">
    <property type="protein sequence ID" value="CAJ0707979.1"/>
    <property type="molecule type" value="Genomic_DNA"/>
</dbReference>
<accession>A0AAD2B9L8</accession>
<dbReference type="PANTHER" id="PTHR40943:SF1">
    <property type="entry name" value="CYTOPLASMIC PROTEIN"/>
    <property type="match status" value="1"/>
</dbReference>
<dbReference type="Proteomes" id="UP001189915">
    <property type="component" value="Unassembled WGS sequence"/>
</dbReference>
<gene>
    <name evidence="2" type="ORF">LMG18091_05104</name>
</gene>
<dbReference type="Pfam" id="PF05899">
    <property type="entry name" value="Cupin_3"/>
    <property type="match status" value="1"/>
</dbReference>
<evidence type="ECO:0000259" key="1">
    <source>
        <dbReference type="Pfam" id="PF05899"/>
    </source>
</evidence>
<feature type="domain" description="(S)-ureidoglycine aminohydrolase cupin" evidence="1">
    <location>
        <begin position="165"/>
        <end position="238"/>
    </location>
</feature>
<dbReference type="AlphaFoldDB" id="A0AAD2B9L8"/>
<comment type="caution">
    <text evidence="2">The sequence shown here is derived from an EMBL/GenBank/DDBJ whole genome shotgun (WGS) entry which is preliminary data.</text>
</comment>
<evidence type="ECO:0000313" key="2">
    <source>
        <dbReference type="EMBL" id="CAJ0707979.1"/>
    </source>
</evidence>
<evidence type="ECO:0000313" key="3">
    <source>
        <dbReference type="Proteomes" id="UP001189915"/>
    </source>
</evidence>
<keyword evidence="3" id="KW-1185">Reference proteome</keyword>
<proteinExistence type="predicted"/>
<dbReference type="Gene3D" id="2.60.120.10">
    <property type="entry name" value="Jelly Rolls"/>
    <property type="match status" value="2"/>
</dbReference>
<organism evidence="2 3">
    <name type="scientific">Ralstonia wenshanensis</name>
    <dbReference type="NCBI Taxonomy" id="2842456"/>
    <lineage>
        <taxon>Bacteria</taxon>
        <taxon>Pseudomonadati</taxon>
        <taxon>Pseudomonadota</taxon>
        <taxon>Betaproteobacteria</taxon>
        <taxon>Burkholderiales</taxon>
        <taxon>Burkholderiaceae</taxon>
        <taxon>Ralstonia</taxon>
    </lineage>
</organism>
<dbReference type="PANTHER" id="PTHR40943">
    <property type="entry name" value="CYTOPLASMIC PROTEIN-RELATED"/>
    <property type="match status" value="1"/>
</dbReference>
<name>A0AAD2B9L8_9RALS</name>
<protein>
    <recommendedName>
        <fullName evidence="1">(S)-ureidoglycine aminohydrolase cupin domain-containing protein</fullName>
    </recommendedName>
</protein>
<reference evidence="2 3" key="1">
    <citation type="submission" date="2023-07" db="EMBL/GenBank/DDBJ databases">
        <authorList>
            <person name="Peeters C."/>
        </authorList>
    </citation>
    <scope>NUCLEOTIDE SEQUENCE [LARGE SCALE GENOMIC DNA]</scope>
    <source>
        <strain evidence="2 3">LMG 18091</strain>
    </source>
</reference>
<dbReference type="RefSeq" id="WP_316871981.1">
    <property type="nucleotide sequence ID" value="NZ_CATWAF010000013.1"/>
</dbReference>
<dbReference type="CDD" id="cd02227">
    <property type="entry name" value="cupin_TM1112-like"/>
    <property type="match status" value="1"/>
</dbReference>